<dbReference type="EMBL" id="JANLCM010000002">
    <property type="protein sequence ID" value="MCS5719351.1"/>
    <property type="molecule type" value="Genomic_DNA"/>
</dbReference>
<gene>
    <name evidence="2" type="ORF">N1027_14530</name>
</gene>
<evidence type="ECO:0000313" key="3">
    <source>
        <dbReference type="Proteomes" id="UP001165584"/>
    </source>
</evidence>
<evidence type="ECO:0000313" key="2">
    <source>
        <dbReference type="EMBL" id="MCS5719351.1"/>
    </source>
</evidence>
<evidence type="ECO:0000259" key="1">
    <source>
        <dbReference type="Pfam" id="PF13577"/>
    </source>
</evidence>
<reference evidence="2" key="1">
    <citation type="submission" date="2022-08" db="EMBL/GenBank/DDBJ databases">
        <authorList>
            <person name="Deng Y."/>
            <person name="Han X.-F."/>
            <person name="Zhang Y.-Q."/>
        </authorList>
    </citation>
    <scope>NUCLEOTIDE SEQUENCE</scope>
    <source>
        <strain evidence="2">CPCC 205763</strain>
    </source>
</reference>
<feature type="domain" description="SnoaL-like" evidence="1">
    <location>
        <begin position="9"/>
        <end position="139"/>
    </location>
</feature>
<dbReference type="SUPFAM" id="SSF54427">
    <property type="entry name" value="NTF2-like"/>
    <property type="match status" value="1"/>
</dbReference>
<organism evidence="2 3">
    <name type="scientific">Herbiconiux aconitum</name>
    <dbReference type="NCBI Taxonomy" id="2970913"/>
    <lineage>
        <taxon>Bacteria</taxon>
        <taxon>Bacillati</taxon>
        <taxon>Actinomycetota</taxon>
        <taxon>Actinomycetes</taxon>
        <taxon>Micrococcales</taxon>
        <taxon>Microbacteriaceae</taxon>
        <taxon>Herbiconiux</taxon>
    </lineage>
</organism>
<dbReference type="InterPro" id="IPR037401">
    <property type="entry name" value="SnoaL-like"/>
</dbReference>
<keyword evidence="3" id="KW-1185">Reference proteome</keyword>
<dbReference type="RefSeq" id="WP_259508848.1">
    <property type="nucleotide sequence ID" value="NZ_JANLCM010000002.1"/>
</dbReference>
<dbReference type="InterPro" id="IPR032710">
    <property type="entry name" value="NTF2-like_dom_sf"/>
</dbReference>
<dbReference type="Proteomes" id="UP001165584">
    <property type="component" value="Unassembled WGS sequence"/>
</dbReference>
<sequence>MNDTTTLNDLADQLEIRALVDAYARNADRRHPAEQAALFTENARVSVYSGDPDTTEPVQVLNGRAELEAAFSGLSAYQATTHFNGQSTITIDGDRASGESYCLAHHLFEVEGVRTLLVMSIRYRESLERVDGRWLFSERGLIIDWTDSRPSNA</sequence>
<dbReference type="Gene3D" id="3.10.450.50">
    <property type="match status" value="1"/>
</dbReference>
<name>A0ABT2GT00_9MICO</name>
<protein>
    <submittedName>
        <fullName evidence="2">Nuclear transport factor 2 family protein</fullName>
    </submittedName>
</protein>
<dbReference type="CDD" id="cd00531">
    <property type="entry name" value="NTF2_like"/>
    <property type="match status" value="1"/>
</dbReference>
<comment type="caution">
    <text evidence="2">The sequence shown here is derived from an EMBL/GenBank/DDBJ whole genome shotgun (WGS) entry which is preliminary data.</text>
</comment>
<accession>A0ABT2GT00</accession>
<proteinExistence type="predicted"/>
<dbReference type="Pfam" id="PF13577">
    <property type="entry name" value="SnoaL_4"/>
    <property type="match status" value="1"/>
</dbReference>